<feature type="chain" id="PRO_5013796215" description="RlpA-like protein double-psi beta-barrel domain-containing protein" evidence="3">
    <location>
        <begin position="20"/>
        <end position="287"/>
    </location>
</feature>
<name>A0A2H1H591_ZYMTR</name>
<feature type="compositionally biased region" description="Gly residues" evidence="2">
    <location>
        <begin position="166"/>
        <end position="181"/>
    </location>
</feature>
<protein>
    <recommendedName>
        <fullName evidence="6">RlpA-like protein double-psi beta-barrel domain-containing protein</fullName>
    </recommendedName>
</protein>
<evidence type="ECO:0000313" key="5">
    <source>
        <dbReference type="Proteomes" id="UP000245764"/>
    </source>
</evidence>
<evidence type="ECO:0000313" key="4">
    <source>
        <dbReference type="EMBL" id="SMR60953.1"/>
    </source>
</evidence>
<organism evidence="4 5">
    <name type="scientific">Zymoseptoria tritici ST99CH_1E4</name>
    <dbReference type="NCBI Taxonomy" id="1276532"/>
    <lineage>
        <taxon>Eukaryota</taxon>
        <taxon>Fungi</taxon>
        <taxon>Dikarya</taxon>
        <taxon>Ascomycota</taxon>
        <taxon>Pezizomycotina</taxon>
        <taxon>Dothideomycetes</taxon>
        <taxon>Dothideomycetidae</taxon>
        <taxon>Mycosphaerellales</taxon>
        <taxon>Mycosphaerellaceae</taxon>
        <taxon>Zymoseptoria</taxon>
    </lineage>
</organism>
<feature type="signal peptide" evidence="3">
    <location>
        <begin position="1"/>
        <end position="19"/>
    </location>
</feature>
<keyword evidence="1 3" id="KW-0732">Signal</keyword>
<dbReference type="Proteomes" id="UP000245764">
    <property type="component" value="Chromosome 12"/>
</dbReference>
<gene>
    <name evidence="4" type="ORF">ZT1E4_G10918</name>
</gene>
<accession>A0A2H1H591</accession>
<dbReference type="Gene3D" id="2.40.40.10">
    <property type="entry name" value="RlpA-like domain"/>
    <property type="match status" value="1"/>
</dbReference>
<dbReference type="SUPFAM" id="SSF50685">
    <property type="entry name" value="Barwin-like endoglucanases"/>
    <property type="match status" value="1"/>
</dbReference>
<dbReference type="CDD" id="cd22191">
    <property type="entry name" value="DPBB_RlpA_EXP_N-like"/>
    <property type="match status" value="1"/>
</dbReference>
<feature type="region of interest" description="Disordered" evidence="2">
    <location>
        <begin position="156"/>
        <end position="181"/>
    </location>
</feature>
<evidence type="ECO:0008006" key="6">
    <source>
        <dbReference type="Google" id="ProtNLM"/>
    </source>
</evidence>
<feature type="compositionally biased region" description="Low complexity" evidence="2">
    <location>
        <begin position="156"/>
        <end position="165"/>
    </location>
</feature>
<sequence>MYTNNVLALTGLLVAAVAAVPRPEFQPHHQHHPKRGLVWVTEYQEVVETIAVTKTVWVKPSSTKATPSSTQDVKQAQPAPHSPAPAAPAYAAPAAQSEPPAPAYVAPVSSEPAAASIPTAPAYVAASSSEAAVVPTSTYVAPAPYVAPEASSAAAPAASSSAPPSYGGGSGGSGGGGSSGGGATHSGDITYFDVGMGACGISSTPDEKVVAISHILFDAVSTGNPNTNPLCNQKVAITGADGSTYMGTIVDRCTACEEADLDLSTTFFKTVTGNGDGRVHNMKWSMA</sequence>
<feature type="compositionally biased region" description="Low complexity" evidence="2">
    <location>
        <begin position="87"/>
        <end position="106"/>
    </location>
</feature>
<feature type="compositionally biased region" description="Low complexity" evidence="2">
    <location>
        <begin position="59"/>
        <end position="70"/>
    </location>
</feature>
<dbReference type="AlphaFoldDB" id="A0A2H1H591"/>
<dbReference type="PANTHER" id="PTHR31836:SF28">
    <property type="entry name" value="SRCR DOMAIN-CONTAINING PROTEIN-RELATED"/>
    <property type="match status" value="1"/>
</dbReference>
<reference evidence="5" key="1">
    <citation type="submission" date="2017-05" db="EMBL/GenBank/DDBJ databases">
        <authorList>
            <person name="Song R."/>
            <person name="Chenine A.L."/>
            <person name="Ruprecht R.M."/>
        </authorList>
    </citation>
    <scope>NUCLEOTIDE SEQUENCE [LARGE SCALE GENOMIC DNA]</scope>
</reference>
<evidence type="ECO:0000256" key="3">
    <source>
        <dbReference type="SAM" id="SignalP"/>
    </source>
</evidence>
<evidence type="ECO:0000256" key="1">
    <source>
        <dbReference type="ARBA" id="ARBA00022729"/>
    </source>
</evidence>
<dbReference type="InterPro" id="IPR036908">
    <property type="entry name" value="RlpA-like_sf"/>
</dbReference>
<dbReference type="EMBL" id="LT854264">
    <property type="protein sequence ID" value="SMR60953.1"/>
    <property type="molecule type" value="Genomic_DNA"/>
</dbReference>
<evidence type="ECO:0000256" key="2">
    <source>
        <dbReference type="SAM" id="MobiDB-lite"/>
    </source>
</evidence>
<proteinExistence type="predicted"/>
<dbReference type="InterPro" id="IPR051477">
    <property type="entry name" value="Expansin_CellWall"/>
</dbReference>
<feature type="region of interest" description="Disordered" evidence="2">
    <location>
        <begin position="59"/>
        <end position="106"/>
    </location>
</feature>
<dbReference type="PANTHER" id="PTHR31836">
    <property type="match status" value="1"/>
</dbReference>